<evidence type="ECO:0000313" key="2">
    <source>
        <dbReference type="Proteomes" id="UP000823868"/>
    </source>
</evidence>
<dbReference type="Proteomes" id="UP000823868">
    <property type="component" value="Unassembled WGS sequence"/>
</dbReference>
<gene>
    <name evidence="1" type="ORF">H9841_05520</name>
</gene>
<dbReference type="EMBL" id="DXDX01000102">
    <property type="protein sequence ID" value="HIY21345.1"/>
    <property type="molecule type" value="Genomic_DNA"/>
</dbReference>
<reference evidence="1" key="2">
    <citation type="submission" date="2021-04" db="EMBL/GenBank/DDBJ databases">
        <authorList>
            <person name="Gilroy R."/>
        </authorList>
    </citation>
    <scope>NUCLEOTIDE SEQUENCE</scope>
    <source>
        <strain evidence="1">ChiBcec16_6824</strain>
    </source>
</reference>
<name>A0A9D1Y8N5_9FIRM</name>
<evidence type="ECO:0000313" key="1">
    <source>
        <dbReference type="EMBL" id="HIY21345.1"/>
    </source>
</evidence>
<reference evidence="1" key="1">
    <citation type="journal article" date="2021" name="PeerJ">
        <title>Extensive microbial diversity within the chicken gut microbiome revealed by metagenomics and culture.</title>
        <authorList>
            <person name="Gilroy R."/>
            <person name="Ravi A."/>
            <person name="Getino M."/>
            <person name="Pursley I."/>
            <person name="Horton D.L."/>
            <person name="Alikhan N.F."/>
            <person name="Baker D."/>
            <person name="Gharbi K."/>
            <person name="Hall N."/>
            <person name="Watson M."/>
            <person name="Adriaenssens E.M."/>
            <person name="Foster-Nyarko E."/>
            <person name="Jarju S."/>
            <person name="Secka A."/>
            <person name="Antonio M."/>
            <person name="Oren A."/>
            <person name="Chaudhuri R.R."/>
            <person name="La Ragione R."/>
            <person name="Hildebrand F."/>
            <person name="Pallen M.J."/>
        </authorList>
    </citation>
    <scope>NUCLEOTIDE SEQUENCE</scope>
    <source>
        <strain evidence="1">ChiBcec16_6824</strain>
    </source>
</reference>
<organism evidence="1 2">
    <name type="scientific">Candidatus Flavonifractor merdigallinarum</name>
    <dbReference type="NCBI Taxonomy" id="2838589"/>
    <lineage>
        <taxon>Bacteria</taxon>
        <taxon>Bacillati</taxon>
        <taxon>Bacillota</taxon>
        <taxon>Clostridia</taxon>
        <taxon>Eubacteriales</taxon>
        <taxon>Oscillospiraceae</taxon>
        <taxon>Flavonifractor</taxon>
    </lineage>
</organism>
<proteinExistence type="predicted"/>
<protein>
    <submittedName>
        <fullName evidence="1">Uncharacterized protein</fullName>
    </submittedName>
</protein>
<accession>A0A9D1Y8N5</accession>
<sequence>MEWTYPLVGGQGTLALRQVGEEIQACAQMGDDGLGLYKGWLTGRGGAEFQLGTFLPEGGKLVLRRTLRRAALERQGLWPPEGAKVRRTFTFGNTPPPKKPQGPPGFVRADPREMLGDRVLRESGRDLSVLWAKKVGQETLLAVPYQPAKPFPMVPAFCLMAVVEASGTRWLCLRLDERGWPVLPPPERLD</sequence>
<comment type="caution">
    <text evidence="1">The sequence shown here is derived from an EMBL/GenBank/DDBJ whole genome shotgun (WGS) entry which is preliminary data.</text>
</comment>
<dbReference type="AlphaFoldDB" id="A0A9D1Y8N5"/>